<evidence type="ECO:0000313" key="3">
    <source>
        <dbReference type="Proteomes" id="UP001195196"/>
    </source>
</evidence>
<feature type="domain" description="GAF" evidence="1">
    <location>
        <begin position="67"/>
        <end position="188"/>
    </location>
</feature>
<dbReference type="EMBL" id="JAFFGU010000001">
    <property type="protein sequence ID" value="MBM7277063.1"/>
    <property type="molecule type" value="Genomic_DNA"/>
</dbReference>
<proteinExistence type="predicted"/>
<dbReference type="Gene3D" id="3.30.450.40">
    <property type="match status" value="1"/>
</dbReference>
<evidence type="ECO:0000313" key="2">
    <source>
        <dbReference type="EMBL" id="MBM7277063.1"/>
    </source>
</evidence>
<sequence length="197" mass="20620">MSAEQLSAILSSPGDPALMALREAISGADPRTAAALHELLSDPARVRAVEASGLLDGEPRPAVEDAISLTIDALGVSYAALNVITAEGQTNASVAWQPGKPGHKGTRPLLDSLCVYAVVSDSMLVVDDIADHPVLSEHSTARNGEVASYLGIPLHAADGHVIGTFCVWDTEPRHWSSSDIALLTDLSVVVQEAVFHD</sequence>
<reference evidence="2" key="1">
    <citation type="submission" date="2021-02" db="EMBL/GenBank/DDBJ databases">
        <title>Taxonomy, biology and ecology of Rhodococcus bacteria occurring in California pistachio and other woody hosts as revealed by genome sequence analyses.</title>
        <authorList>
            <person name="Riely B."/>
            <person name="Gai Y."/>
        </authorList>
    </citation>
    <scope>NUCLEOTIDE SEQUENCE</scope>
    <source>
        <strain evidence="2">BP-295</strain>
    </source>
</reference>
<comment type="caution">
    <text evidence="2">The sequence shown here is derived from an EMBL/GenBank/DDBJ whole genome shotgun (WGS) entry which is preliminary data.</text>
</comment>
<dbReference type="SUPFAM" id="SSF55781">
    <property type="entry name" value="GAF domain-like"/>
    <property type="match status" value="1"/>
</dbReference>
<dbReference type="Proteomes" id="UP001195196">
    <property type="component" value="Unassembled WGS sequence"/>
</dbReference>
<evidence type="ECO:0000259" key="1">
    <source>
        <dbReference type="Pfam" id="PF01590"/>
    </source>
</evidence>
<dbReference type="AlphaFoldDB" id="A0AAW4G1S1"/>
<dbReference type="InterPro" id="IPR003018">
    <property type="entry name" value="GAF"/>
</dbReference>
<dbReference type="PANTHER" id="PTHR43102">
    <property type="entry name" value="SLR1143 PROTEIN"/>
    <property type="match status" value="1"/>
</dbReference>
<organism evidence="2 3">
    <name type="scientific">Gordonia rubripertincta</name>
    <name type="common">Rhodococcus corallinus</name>
    <dbReference type="NCBI Taxonomy" id="36822"/>
    <lineage>
        <taxon>Bacteria</taxon>
        <taxon>Bacillati</taxon>
        <taxon>Actinomycetota</taxon>
        <taxon>Actinomycetes</taxon>
        <taxon>Mycobacteriales</taxon>
        <taxon>Gordoniaceae</taxon>
        <taxon>Gordonia</taxon>
    </lineage>
</organism>
<accession>A0AAW4G1S1</accession>
<dbReference type="PANTHER" id="PTHR43102:SF2">
    <property type="entry name" value="GAF DOMAIN-CONTAINING PROTEIN"/>
    <property type="match status" value="1"/>
</dbReference>
<name>A0AAW4G1S1_GORRU</name>
<dbReference type="Pfam" id="PF01590">
    <property type="entry name" value="GAF"/>
    <property type="match status" value="1"/>
</dbReference>
<protein>
    <submittedName>
        <fullName evidence="2">GAF domain-containing protein</fullName>
    </submittedName>
</protein>
<gene>
    <name evidence="2" type="ORF">JTZ10_04760</name>
</gene>
<dbReference type="InterPro" id="IPR029016">
    <property type="entry name" value="GAF-like_dom_sf"/>
</dbReference>